<dbReference type="InterPro" id="IPR026992">
    <property type="entry name" value="DIOX_N"/>
</dbReference>
<feature type="domain" description="Fe2OG dioxygenase" evidence="3">
    <location>
        <begin position="160"/>
        <end position="267"/>
    </location>
</feature>
<dbReference type="AlphaFoldDB" id="A0A319DJN7"/>
<dbReference type="PROSITE" id="PS51471">
    <property type="entry name" value="FE2OG_OXY"/>
    <property type="match status" value="1"/>
</dbReference>
<dbReference type="GO" id="GO:0044283">
    <property type="term" value="P:small molecule biosynthetic process"/>
    <property type="evidence" value="ECO:0007669"/>
    <property type="project" value="UniProtKB-ARBA"/>
</dbReference>
<keyword evidence="2" id="KW-0479">Metal-binding</keyword>
<dbReference type="STRING" id="1448320.A0A319DJN7"/>
<dbReference type="OrthoDB" id="288590at2759"/>
<comment type="similarity">
    <text evidence="1 2">Belongs to the iron/ascorbate-dependent oxidoreductase family.</text>
</comment>
<dbReference type="GO" id="GO:0016491">
    <property type="term" value="F:oxidoreductase activity"/>
    <property type="evidence" value="ECO:0007669"/>
    <property type="project" value="UniProtKB-KW"/>
</dbReference>
<dbReference type="InterPro" id="IPR005123">
    <property type="entry name" value="Oxoglu/Fe-dep_dioxygenase_dom"/>
</dbReference>
<reference evidence="4 5" key="1">
    <citation type="submission" date="2018-02" db="EMBL/GenBank/DDBJ databases">
        <title>The genomes of Aspergillus section Nigri reveals drivers in fungal speciation.</title>
        <authorList>
            <consortium name="DOE Joint Genome Institute"/>
            <person name="Vesth T.C."/>
            <person name="Nybo J."/>
            <person name="Theobald S."/>
            <person name="Brandl J."/>
            <person name="Frisvad J.C."/>
            <person name="Nielsen K.F."/>
            <person name="Lyhne E.K."/>
            <person name="Kogle M.E."/>
            <person name="Kuo A."/>
            <person name="Riley R."/>
            <person name="Clum A."/>
            <person name="Nolan M."/>
            <person name="Lipzen A."/>
            <person name="Salamov A."/>
            <person name="Henrissat B."/>
            <person name="Wiebenga A."/>
            <person name="De vries R.P."/>
            <person name="Grigoriev I.V."/>
            <person name="Mortensen U.H."/>
            <person name="Andersen M.R."/>
            <person name="Baker S.E."/>
        </authorList>
    </citation>
    <scope>NUCLEOTIDE SEQUENCE [LARGE SCALE GENOMIC DNA]</scope>
    <source>
        <strain evidence="4 5">CBS 707.79</strain>
    </source>
</reference>
<evidence type="ECO:0000259" key="3">
    <source>
        <dbReference type="PROSITE" id="PS51471"/>
    </source>
</evidence>
<dbReference type="PANTHER" id="PTHR47990">
    <property type="entry name" value="2-OXOGLUTARATE (2OG) AND FE(II)-DEPENDENT OXYGENASE SUPERFAMILY PROTEIN-RELATED"/>
    <property type="match status" value="1"/>
</dbReference>
<dbReference type="Pfam" id="PF14226">
    <property type="entry name" value="DIOX_N"/>
    <property type="match status" value="1"/>
</dbReference>
<keyword evidence="2" id="KW-0560">Oxidoreductase</keyword>
<evidence type="ECO:0000313" key="4">
    <source>
        <dbReference type="EMBL" id="PYH97589.1"/>
    </source>
</evidence>
<dbReference type="InterPro" id="IPR050231">
    <property type="entry name" value="Iron_ascorbate_oxido_reductase"/>
</dbReference>
<organism evidence="4 5">
    <name type="scientific">Aspergillus ellipticus CBS 707.79</name>
    <dbReference type="NCBI Taxonomy" id="1448320"/>
    <lineage>
        <taxon>Eukaryota</taxon>
        <taxon>Fungi</taxon>
        <taxon>Dikarya</taxon>
        <taxon>Ascomycota</taxon>
        <taxon>Pezizomycotina</taxon>
        <taxon>Eurotiomycetes</taxon>
        <taxon>Eurotiomycetidae</taxon>
        <taxon>Eurotiales</taxon>
        <taxon>Aspergillaceae</taxon>
        <taxon>Aspergillus</taxon>
        <taxon>Aspergillus subgen. Circumdati</taxon>
    </lineage>
</organism>
<dbReference type="Gene3D" id="2.60.120.330">
    <property type="entry name" value="B-lactam Antibiotic, Isopenicillin N Synthase, Chain"/>
    <property type="match status" value="1"/>
</dbReference>
<keyword evidence="2" id="KW-0408">Iron</keyword>
<evidence type="ECO:0000256" key="2">
    <source>
        <dbReference type="RuleBase" id="RU003682"/>
    </source>
</evidence>
<evidence type="ECO:0000256" key="1">
    <source>
        <dbReference type="ARBA" id="ARBA00008056"/>
    </source>
</evidence>
<sequence length="270" mass="30128">MTVTTPPKRMASLAIVDYEALANKDPAEIQKLVQACQTTGMFYLDLRGPRTQAIVEDVPSIFQTGQDFFNLPPDSPEKTQSLREGMERGYHVGKGFEYYEIARDEYQLNKWTLPATFQPQKARITRTITTFNAAVQTVLAELCAAAHITIPELTDDPTIPSDTALKLVYKPPVHDAGTVIHPWHTDFGLATLLWYDEETTQVPVYDEHGGQTDEPLTVPVVEGAVLINVADELAARSGGRLRSTVHRVVAPPGEKRVRNGIIYLLRPYER</sequence>
<evidence type="ECO:0000313" key="5">
    <source>
        <dbReference type="Proteomes" id="UP000247810"/>
    </source>
</evidence>
<dbReference type="Pfam" id="PF03171">
    <property type="entry name" value="2OG-FeII_Oxy"/>
    <property type="match status" value="1"/>
</dbReference>
<accession>A0A319DJN7</accession>
<gene>
    <name evidence="4" type="ORF">BO71DRAFT_481054</name>
</gene>
<dbReference type="InterPro" id="IPR027443">
    <property type="entry name" value="IPNS-like_sf"/>
</dbReference>
<keyword evidence="5" id="KW-1185">Reference proteome</keyword>
<proteinExistence type="inferred from homology"/>
<protein>
    <submittedName>
        <fullName evidence="4">Oxidoreductase</fullName>
    </submittedName>
</protein>
<dbReference type="GO" id="GO:0046872">
    <property type="term" value="F:metal ion binding"/>
    <property type="evidence" value="ECO:0007669"/>
    <property type="project" value="UniProtKB-KW"/>
</dbReference>
<dbReference type="Proteomes" id="UP000247810">
    <property type="component" value="Unassembled WGS sequence"/>
</dbReference>
<dbReference type="SUPFAM" id="SSF51197">
    <property type="entry name" value="Clavaminate synthase-like"/>
    <property type="match status" value="1"/>
</dbReference>
<dbReference type="VEuPathDB" id="FungiDB:BO71DRAFT_481054"/>
<dbReference type="EMBL" id="KZ825822">
    <property type="protein sequence ID" value="PYH97589.1"/>
    <property type="molecule type" value="Genomic_DNA"/>
</dbReference>
<name>A0A319DJN7_9EURO</name>
<dbReference type="InterPro" id="IPR044861">
    <property type="entry name" value="IPNS-like_FE2OG_OXY"/>
</dbReference>